<dbReference type="Gene3D" id="1.10.10.10">
    <property type="entry name" value="Winged helix-like DNA-binding domain superfamily/Winged helix DNA-binding domain"/>
    <property type="match status" value="1"/>
</dbReference>
<protein>
    <submittedName>
        <fullName evidence="6">LysR family transcriptional regulator</fullName>
    </submittedName>
</protein>
<evidence type="ECO:0000256" key="1">
    <source>
        <dbReference type="ARBA" id="ARBA00009437"/>
    </source>
</evidence>
<dbReference type="InterPro" id="IPR050950">
    <property type="entry name" value="HTH-type_LysR_regulators"/>
</dbReference>
<dbReference type="Gene3D" id="3.40.190.290">
    <property type="match status" value="1"/>
</dbReference>
<evidence type="ECO:0000313" key="7">
    <source>
        <dbReference type="Proteomes" id="UP000663901"/>
    </source>
</evidence>
<dbReference type="GO" id="GO:0005829">
    <property type="term" value="C:cytosol"/>
    <property type="evidence" value="ECO:0007669"/>
    <property type="project" value="TreeGrafter"/>
</dbReference>
<evidence type="ECO:0000259" key="5">
    <source>
        <dbReference type="PROSITE" id="PS50931"/>
    </source>
</evidence>
<name>A0A8A4KGZ3_PANAN</name>
<accession>A0A8A4KGZ3</accession>
<dbReference type="Proteomes" id="UP000663901">
    <property type="component" value="Chromosome"/>
</dbReference>
<dbReference type="RefSeq" id="WP_207806552.1">
    <property type="nucleotide sequence ID" value="NZ_CP059084.1"/>
</dbReference>
<organism evidence="6 7">
    <name type="scientific">Pantoea ananas</name>
    <name type="common">Erwinia uredovora</name>
    <dbReference type="NCBI Taxonomy" id="553"/>
    <lineage>
        <taxon>Bacteria</taxon>
        <taxon>Pseudomonadati</taxon>
        <taxon>Pseudomonadota</taxon>
        <taxon>Gammaproteobacteria</taxon>
        <taxon>Enterobacterales</taxon>
        <taxon>Erwiniaceae</taxon>
        <taxon>Pantoea</taxon>
    </lineage>
</organism>
<dbReference type="Pfam" id="PF03466">
    <property type="entry name" value="LysR_substrate"/>
    <property type="match status" value="1"/>
</dbReference>
<dbReference type="GO" id="GO:0003677">
    <property type="term" value="F:DNA binding"/>
    <property type="evidence" value="ECO:0007669"/>
    <property type="project" value="UniProtKB-KW"/>
</dbReference>
<dbReference type="InterPro" id="IPR000847">
    <property type="entry name" value="LysR_HTH_N"/>
</dbReference>
<dbReference type="EMBL" id="CP059084">
    <property type="protein sequence ID" value="QTC47281.1"/>
    <property type="molecule type" value="Genomic_DNA"/>
</dbReference>
<dbReference type="AlphaFoldDB" id="A0A8A4KGZ3"/>
<feature type="domain" description="HTH lysR-type" evidence="5">
    <location>
        <begin position="1"/>
        <end position="57"/>
    </location>
</feature>
<dbReference type="SUPFAM" id="SSF53850">
    <property type="entry name" value="Periplasmic binding protein-like II"/>
    <property type="match status" value="1"/>
</dbReference>
<keyword evidence="4" id="KW-0804">Transcription</keyword>
<dbReference type="CDD" id="cd05466">
    <property type="entry name" value="PBP2_LTTR_substrate"/>
    <property type="match status" value="1"/>
</dbReference>
<evidence type="ECO:0000256" key="3">
    <source>
        <dbReference type="ARBA" id="ARBA00023125"/>
    </source>
</evidence>
<evidence type="ECO:0000256" key="4">
    <source>
        <dbReference type="ARBA" id="ARBA00023163"/>
    </source>
</evidence>
<evidence type="ECO:0000313" key="6">
    <source>
        <dbReference type="EMBL" id="QTC47281.1"/>
    </source>
</evidence>
<dbReference type="PROSITE" id="PS50931">
    <property type="entry name" value="HTH_LYSR"/>
    <property type="match status" value="1"/>
</dbReference>
<dbReference type="PANTHER" id="PTHR30419">
    <property type="entry name" value="HTH-TYPE TRANSCRIPTIONAL REGULATOR YBHD"/>
    <property type="match status" value="1"/>
</dbReference>
<dbReference type="SUPFAM" id="SSF46785">
    <property type="entry name" value="Winged helix' DNA-binding domain"/>
    <property type="match status" value="1"/>
</dbReference>
<dbReference type="Pfam" id="PF00126">
    <property type="entry name" value="HTH_1"/>
    <property type="match status" value="1"/>
</dbReference>
<dbReference type="GO" id="GO:0003700">
    <property type="term" value="F:DNA-binding transcription factor activity"/>
    <property type="evidence" value="ECO:0007669"/>
    <property type="project" value="InterPro"/>
</dbReference>
<dbReference type="InterPro" id="IPR005119">
    <property type="entry name" value="LysR_subst-bd"/>
</dbReference>
<reference evidence="6" key="1">
    <citation type="submission" date="2020-07" db="EMBL/GenBank/DDBJ databases">
        <title>Genome Sequences for Panteoa spp. that cause Center Rot in Onions.</title>
        <authorList>
            <person name="Asselin J.A."/>
            <person name="Helmann T."/>
            <person name="Beer S."/>
            <person name="Stodghill P."/>
        </authorList>
    </citation>
    <scope>NUCLEOTIDE SEQUENCE</scope>
    <source>
        <strain evidence="6">OC5a</strain>
    </source>
</reference>
<keyword evidence="2" id="KW-0805">Transcription regulation</keyword>
<comment type="similarity">
    <text evidence="1">Belongs to the LysR transcriptional regulatory family.</text>
</comment>
<proteinExistence type="inferred from homology"/>
<dbReference type="InterPro" id="IPR036390">
    <property type="entry name" value="WH_DNA-bd_sf"/>
</dbReference>
<dbReference type="PRINTS" id="PR00039">
    <property type="entry name" value="HTHLYSR"/>
</dbReference>
<dbReference type="PANTHER" id="PTHR30419:SF25">
    <property type="entry name" value="HTH-TYPE TRANSCRIPTIONAL REGULATOR YTLI"/>
    <property type="match status" value="1"/>
</dbReference>
<evidence type="ECO:0000256" key="2">
    <source>
        <dbReference type="ARBA" id="ARBA00023015"/>
    </source>
</evidence>
<sequence>MNFISLSYFVELAKNLNFTKTAQKLSTSQQNLSIHIKKLEDYYGTDLFHRKPQLKLTQAGIVLYDSSIKILMESNNVSSRINDIKQNNIGTLNIGVTPYRGSYWLPMLLPEFFIKWPNVTINITTETSARMEQMVISGELDFFVGIKKGSDSLLEAIPLMNDRLYLAVTRKLLVEYFGRDADNVILECKNGTTLDKFKNFPFILLKSNYRLHEIVNVCFQEAGFKPRKILEVDSIELMLSLFDYDLGVFFLTEIRVPTLQERYPDNVFLPVLLRDGYVFSPLNIIYHKKSFLSKYAHDFIFRTTELFGASQSISQ</sequence>
<gene>
    <name evidence="6" type="ORF">H0Z12_06840</name>
</gene>
<dbReference type="InterPro" id="IPR036388">
    <property type="entry name" value="WH-like_DNA-bd_sf"/>
</dbReference>
<keyword evidence="3" id="KW-0238">DNA-binding</keyword>